<dbReference type="InterPro" id="IPR033379">
    <property type="entry name" value="Acid_Pase_AS"/>
</dbReference>
<gene>
    <name evidence="4" type="ORF">BD324DRAFT_641493</name>
</gene>
<sequence length="582" mass="65874">MPNEEGYELRTPLRGEDDEPLLPRYERTTHSDSSHHTSHAQQLSRQLEIRRHSRFRRAVSCLCLALFIVIPSFGLAGCWFGREAINRAKQWEQLPEEWKSWLNQIAPGKAAPDPGNFPVDVGYAGPTPTGNEANLMATAPSLPMFTGVSPLVPPDSARGSFNIMQYWGNLSPYFSVDSHGLPEAQRVTPETCQVESLHWLQRHGARYPTTMPGGPEGFARRMREVSGWEAHGDLSFLNDYTYQLGREILTPFGRQQLFNLGVAARLKYGHLLEKMNGRLPVFRTESQDRMLRSAQNFATGFFGYPAESQYNLEVMIESPGFNCSLAPWGACDLSYDDSQRSGWEKMHAWENVFLEDARERLNGLITGYDFSIADVADMMDTCAYETVALGYSSFCTLFTVREWRGYEYRNDISWWYTASFGWPYAKPLGKAWLQELVSRLTHTRITDFDSAINSTLHDDIHFPLNDVLHFDFTHDTLFAILLSAMNLTTFAESGDPPVDRMPKHRSFIAAKCVRFPFIQVLSCTDQAAKQIRLIWNDAPVPLVGIRNCPDDEEGLCPLETFVAGLQELIDETDFQAACGPKS</sequence>
<dbReference type="SUPFAM" id="SSF53254">
    <property type="entry name" value="Phosphoglycerate mutase-like"/>
    <property type="match status" value="1"/>
</dbReference>
<dbReference type="CDD" id="cd07061">
    <property type="entry name" value="HP_HAP_like"/>
    <property type="match status" value="1"/>
</dbReference>
<dbReference type="Gene3D" id="3.40.50.1240">
    <property type="entry name" value="Phosphoglycerate mutase-like"/>
    <property type="match status" value="1"/>
</dbReference>
<dbReference type="InterPro" id="IPR000560">
    <property type="entry name" value="His_Pase_clade-2"/>
</dbReference>
<dbReference type="OrthoDB" id="6509975at2759"/>
<evidence type="ECO:0000256" key="2">
    <source>
        <dbReference type="SAM" id="MobiDB-lite"/>
    </source>
</evidence>
<dbReference type="GeneID" id="33559233"/>
<dbReference type="FunCoup" id="A0A1Y1UL42">
    <property type="interactions" value="182"/>
</dbReference>
<dbReference type="Proteomes" id="UP000193218">
    <property type="component" value="Unassembled WGS sequence"/>
</dbReference>
<evidence type="ECO:0000256" key="1">
    <source>
        <dbReference type="ARBA" id="ARBA00022801"/>
    </source>
</evidence>
<evidence type="ECO:0000256" key="3">
    <source>
        <dbReference type="SAM" id="Phobius"/>
    </source>
</evidence>
<keyword evidence="3" id="KW-1133">Transmembrane helix</keyword>
<organism evidence="4 5">
    <name type="scientific">Kockovaella imperatae</name>
    <dbReference type="NCBI Taxonomy" id="4999"/>
    <lineage>
        <taxon>Eukaryota</taxon>
        <taxon>Fungi</taxon>
        <taxon>Dikarya</taxon>
        <taxon>Basidiomycota</taxon>
        <taxon>Agaricomycotina</taxon>
        <taxon>Tremellomycetes</taxon>
        <taxon>Tremellales</taxon>
        <taxon>Cuniculitremaceae</taxon>
        <taxon>Kockovaella</taxon>
    </lineage>
</organism>
<dbReference type="PROSITE" id="PS00616">
    <property type="entry name" value="HIS_ACID_PHOSPHAT_1"/>
    <property type="match status" value="1"/>
</dbReference>
<keyword evidence="3" id="KW-0472">Membrane</keyword>
<proteinExistence type="predicted"/>
<dbReference type="GO" id="GO:0003993">
    <property type="term" value="F:acid phosphatase activity"/>
    <property type="evidence" value="ECO:0007669"/>
    <property type="project" value="TreeGrafter"/>
</dbReference>
<name>A0A1Y1UL42_9TREE</name>
<evidence type="ECO:0000313" key="5">
    <source>
        <dbReference type="Proteomes" id="UP000193218"/>
    </source>
</evidence>
<keyword evidence="1" id="KW-0378">Hydrolase</keyword>
<dbReference type="AlphaFoldDB" id="A0A1Y1UL42"/>
<reference evidence="4 5" key="1">
    <citation type="submission" date="2017-03" db="EMBL/GenBank/DDBJ databases">
        <title>Widespread Adenine N6-methylation of Active Genes in Fungi.</title>
        <authorList>
            <consortium name="DOE Joint Genome Institute"/>
            <person name="Mondo S.J."/>
            <person name="Dannebaum R.O."/>
            <person name="Kuo R.C."/>
            <person name="Louie K.B."/>
            <person name="Bewick A.J."/>
            <person name="Labutti K."/>
            <person name="Haridas S."/>
            <person name="Kuo A."/>
            <person name="Salamov A."/>
            <person name="Ahrendt S.R."/>
            <person name="Lau R."/>
            <person name="Bowen B.P."/>
            <person name="Lipzen A."/>
            <person name="Sullivan W."/>
            <person name="Andreopoulos W.B."/>
            <person name="Clum A."/>
            <person name="Lindquist E."/>
            <person name="Daum C."/>
            <person name="Northen T.R."/>
            <person name="Ramamoorthy G."/>
            <person name="Schmitz R.J."/>
            <person name="Gryganskyi A."/>
            <person name="Culley D."/>
            <person name="Magnuson J."/>
            <person name="James T.Y."/>
            <person name="O'Malley M.A."/>
            <person name="Stajich J.E."/>
            <person name="Spatafora J.W."/>
            <person name="Visel A."/>
            <person name="Grigoriev I.V."/>
        </authorList>
    </citation>
    <scope>NUCLEOTIDE SEQUENCE [LARGE SCALE GENOMIC DNA]</scope>
    <source>
        <strain evidence="4 5">NRRL Y-17943</strain>
    </source>
</reference>
<comment type="caution">
    <text evidence="4">The sequence shown here is derived from an EMBL/GenBank/DDBJ whole genome shotgun (WGS) entry which is preliminary data.</text>
</comment>
<feature type="compositionally biased region" description="Basic and acidic residues" evidence="2">
    <location>
        <begin position="24"/>
        <end position="35"/>
    </location>
</feature>
<feature type="region of interest" description="Disordered" evidence="2">
    <location>
        <begin position="1"/>
        <end position="45"/>
    </location>
</feature>
<protein>
    <submittedName>
        <fullName evidence="4">Histidine phosphatase superfamily</fullName>
    </submittedName>
</protein>
<accession>A0A1Y1UL42</accession>
<dbReference type="STRING" id="4999.A0A1Y1UL42"/>
<feature type="transmembrane region" description="Helical" evidence="3">
    <location>
        <begin position="59"/>
        <end position="82"/>
    </location>
</feature>
<dbReference type="InterPro" id="IPR029033">
    <property type="entry name" value="His_PPase_superfam"/>
</dbReference>
<dbReference type="RefSeq" id="XP_021872136.1">
    <property type="nucleotide sequence ID" value="XM_022017424.1"/>
</dbReference>
<evidence type="ECO:0000313" key="4">
    <source>
        <dbReference type="EMBL" id="ORX38214.1"/>
    </source>
</evidence>
<dbReference type="InParanoid" id="A0A1Y1UL42"/>
<dbReference type="Pfam" id="PF00328">
    <property type="entry name" value="His_Phos_2"/>
    <property type="match status" value="1"/>
</dbReference>
<keyword evidence="5" id="KW-1185">Reference proteome</keyword>
<dbReference type="PANTHER" id="PTHR20963">
    <property type="entry name" value="MULTIPLE INOSITOL POLYPHOSPHATE PHOSPHATASE-RELATED"/>
    <property type="match status" value="1"/>
</dbReference>
<dbReference type="PANTHER" id="PTHR20963:SF42">
    <property type="entry name" value="PHOSPHOGLYCERATE MUTASE-LIKE PROTEIN"/>
    <property type="match status" value="1"/>
</dbReference>
<dbReference type="EMBL" id="NBSH01000004">
    <property type="protein sequence ID" value="ORX38214.1"/>
    <property type="molecule type" value="Genomic_DNA"/>
</dbReference>
<keyword evidence="3" id="KW-0812">Transmembrane</keyword>